<sequence length="372" mass="42763">MKVLHLISGGDTGGARTHIINLLKELQKNIDVKLICFMKGDFYEQLLNEGINIHVLEQKKRYDFSIIKRLVKEIKQEKYDIIHCHGARANFIGAIIKIFCKTPIVTTIHSDYILDFKGNFYKSVVYKNLNYIALKRMDYYIGVSNNFKEMMISRGFNKNKIFTVYNGIDTNIKMNIVDPKEFFNKYNISFKEESIKVGILARLHPVKGLDVFLKGAQKVIEKNNNVEFFIAGDGEEEENLKNMSQSLNISKNVHFLGFVKEQFSFLNAIDINTITSYSESFPYVILEGALLKKPIVSSNVGGIKDLVSDEYTGFLFEPGEYDDFAEKLNILINDNKLIHEQGENLYSKVCNQYSSESMSRNHVKIYDEILNS</sequence>
<reference evidence="4" key="1">
    <citation type="submission" date="2015-07" db="EMBL/GenBank/DDBJ databases">
        <title>Draft genome sequence of the purine-degrading Gottschalkia purinilyticum DSM 1384 (formerly Clostridium purinilyticum).</title>
        <authorList>
            <person name="Poehlein A."/>
            <person name="Schiel-Bengelsdorf B."/>
            <person name="Bengelsdorf F.R."/>
            <person name="Daniel R."/>
            <person name="Duerre P."/>
        </authorList>
    </citation>
    <scope>NUCLEOTIDE SEQUENCE [LARGE SCALE GENOMIC DNA]</scope>
    <source>
        <strain evidence="4">DSM 1384</strain>
    </source>
</reference>
<dbReference type="GO" id="GO:0016757">
    <property type="term" value="F:glycosyltransferase activity"/>
    <property type="evidence" value="ECO:0007669"/>
    <property type="project" value="InterPro"/>
</dbReference>
<dbReference type="InterPro" id="IPR001296">
    <property type="entry name" value="Glyco_trans_1"/>
</dbReference>
<dbReference type="SUPFAM" id="SSF53756">
    <property type="entry name" value="UDP-Glycosyltransferase/glycogen phosphorylase"/>
    <property type="match status" value="1"/>
</dbReference>
<proteinExistence type="predicted"/>
<dbReference type="STRING" id="1503.CLPU_4c02250"/>
<dbReference type="OrthoDB" id="3199616at2"/>
<evidence type="ECO:0000259" key="1">
    <source>
        <dbReference type="Pfam" id="PF00534"/>
    </source>
</evidence>
<evidence type="ECO:0000313" key="3">
    <source>
        <dbReference type="EMBL" id="KNF09179.1"/>
    </source>
</evidence>
<dbReference type="Proteomes" id="UP000037267">
    <property type="component" value="Unassembled WGS sequence"/>
</dbReference>
<evidence type="ECO:0000313" key="4">
    <source>
        <dbReference type="Proteomes" id="UP000037267"/>
    </source>
</evidence>
<protein>
    <submittedName>
        <fullName evidence="3">Glycosyltransferase</fullName>
    </submittedName>
</protein>
<feature type="domain" description="Glycosyltransferase subfamily 4-like N-terminal" evidence="2">
    <location>
        <begin position="13"/>
        <end position="171"/>
    </location>
</feature>
<dbReference type="RefSeq" id="WP_050354747.1">
    <property type="nucleotide sequence ID" value="NZ_LGSS01000004.1"/>
</dbReference>
<feature type="domain" description="Glycosyl transferase family 1" evidence="1">
    <location>
        <begin position="189"/>
        <end position="345"/>
    </location>
</feature>
<keyword evidence="4" id="KW-1185">Reference proteome</keyword>
<dbReference type="AlphaFoldDB" id="A0A0L0WCH1"/>
<dbReference type="Gene3D" id="3.40.50.2000">
    <property type="entry name" value="Glycogen Phosphorylase B"/>
    <property type="match status" value="2"/>
</dbReference>
<gene>
    <name evidence="3" type="ORF">CLPU_4c02250</name>
</gene>
<name>A0A0L0WCH1_GOTPU</name>
<dbReference type="Pfam" id="PF00534">
    <property type="entry name" value="Glycos_transf_1"/>
    <property type="match status" value="1"/>
</dbReference>
<accession>A0A0L0WCH1</accession>
<evidence type="ECO:0000259" key="2">
    <source>
        <dbReference type="Pfam" id="PF13439"/>
    </source>
</evidence>
<dbReference type="InterPro" id="IPR028098">
    <property type="entry name" value="Glyco_trans_4-like_N"/>
</dbReference>
<dbReference type="EMBL" id="LGSS01000004">
    <property type="protein sequence ID" value="KNF09179.1"/>
    <property type="molecule type" value="Genomic_DNA"/>
</dbReference>
<dbReference type="PANTHER" id="PTHR12526">
    <property type="entry name" value="GLYCOSYLTRANSFERASE"/>
    <property type="match status" value="1"/>
</dbReference>
<dbReference type="PATRIC" id="fig|1503.3.peg.2455"/>
<comment type="caution">
    <text evidence="3">The sequence shown here is derived from an EMBL/GenBank/DDBJ whole genome shotgun (WGS) entry which is preliminary data.</text>
</comment>
<organism evidence="3 4">
    <name type="scientific">Gottschalkia purinilytica</name>
    <name type="common">Clostridium purinilyticum</name>
    <dbReference type="NCBI Taxonomy" id="1503"/>
    <lineage>
        <taxon>Bacteria</taxon>
        <taxon>Bacillati</taxon>
        <taxon>Bacillota</taxon>
        <taxon>Tissierellia</taxon>
        <taxon>Tissierellales</taxon>
        <taxon>Gottschalkiaceae</taxon>
        <taxon>Gottschalkia</taxon>
    </lineage>
</organism>
<dbReference type="Pfam" id="PF13439">
    <property type="entry name" value="Glyco_transf_4"/>
    <property type="match status" value="1"/>
</dbReference>
<keyword evidence="3" id="KW-0808">Transferase</keyword>